<proteinExistence type="predicted"/>
<organism evidence="1 2">
    <name type="scientific">Streptococcus equi subsp. zooepidemicus (strain MGCS10565)</name>
    <dbReference type="NCBI Taxonomy" id="552526"/>
    <lineage>
        <taxon>Bacteria</taxon>
        <taxon>Bacillati</taxon>
        <taxon>Bacillota</taxon>
        <taxon>Bacilli</taxon>
        <taxon>Lactobacillales</taxon>
        <taxon>Streptococcaceae</taxon>
        <taxon>Streptococcus</taxon>
    </lineage>
</organism>
<dbReference type="HOGENOM" id="CLU_3240034_0_0_9"/>
<dbReference type="KEGG" id="sez:Sez_1824"/>
<dbReference type="Proteomes" id="UP000001873">
    <property type="component" value="Chromosome"/>
</dbReference>
<evidence type="ECO:0000313" key="1">
    <source>
        <dbReference type="EMBL" id="ACG63151.1"/>
    </source>
</evidence>
<protein>
    <submittedName>
        <fullName evidence="1">Uncharacterized protein</fullName>
    </submittedName>
</protein>
<dbReference type="AlphaFoldDB" id="B4U5E0"/>
<name>B4U5E0_STREM</name>
<gene>
    <name evidence="1" type="ordered locus">Sez_1824</name>
</gene>
<sequence length="43" mass="4778">MFLSKLGSMMGLPAIQSYQVFARWLVFSQEAIKKSPTTIGNIS</sequence>
<dbReference type="EMBL" id="CP001129">
    <property type="protein sequence ID" value="ACG63151.1"/>
    <property type="molecule type" value="Genomic_DNA"/>
</dbReference>
<evidence type="ECO:0000313" key="2">
    <source>
        <dbReference type="Proteomes" id="UP000001873"/>
    </source>
</evidence>
<reference evidence="1 2" key="1">
    <citation type="journal article" date="2008" name="PLoS ONE">
        <title>Genome sequence of a lancefield group C Streptococcus zooepidemicus strain causing epidemic nephritis: new information about an old disease.</title>
        <authorList>
            <person name="Beres S.B."/>
            <person name="Sesso R."/>
            <person name="Pinto S.W.L."/>
            <person name="Hoe N.P."/>
            <person name="Porcella S.F."/>
            <person name="Deleo F.R."/>
            <person name="Musser J.M."/>
        </authorList>
    </citation>
    <scope>NUCLEOTIDE SEQUENCE [LARGE SCALE GENOMIC DNA]</scope>
    <source>
        <strain evidence="1 2">MGCS10565</strain>
    </source>
</reference>
<accession>B4U5E0</accession>